<evidence type="ECO:0000259" key="2">
    <source>
        <dbReference type="Pfam" id="PF14297"/>
    </source>
</evidence>
<dbReference type="PANTHER" id="PTHR39196">
    <property type="entry name" value="PRIMOSOME, DNAD SUBUNIT"/>
    <property type="match status" value="1"/>
</dbReference>
<feature type="domain" description="Lin1244/Lin1753-like N-terminal" evidence="2">
    <location>
        <begin position="11"/>
        <end position="104"/>
    </location>
</feature>
<organism evidence="3 4">
    <name type="scientific">Fumia xinanensis</name>
    <dbReference type="NCBI Taxonomy" id="2763659"/>
    <lineage>
        <taxon>Bacteria</taxon>
        <taxon>Bacillati</taxon>
        <taxon>Bacillota</taxon>
        <taxon>Clostridia</taxon>
        <taxon>Eubacteriales</taxon>
        <taxon>Oscillospiraceae</taxon>
        <taxon>Fumia</taxon>
    </lineage>
</organism>
<comment type="caution">
    <text evidence="3">The sequence shown here is derived from an EMBL/GenBank/DDBJ whole genome shotgun (WGS) entry which is preliminary data.</text>
</comment>
<feature type="region of interest" description="Disordered" evidence="1">
    <location>
        <begin position="237"/>
        <end position="267"/>
    </location>
</feature>
<feature type="region of interest" description="Disordered" evidence="1">
    <location>
        <begin position="149"/>
        <end position="216"/>
    </location>
</feature>
<gene>
    <name evidence="3" type="ORF">H8710_06340</name>
</gene>
<evidence type="ECO:0000313" key="4">
    <source>
        <dbReference type="Proteomes" id="UP000610760"/>
    </source>
</evidence>
<dbReference type="InterPro" id="IPR025400">
    <property type="entry name" value="Lin1244/Lin1753-like_N"/>
</dbReference>
<feature type="region of interest" description="Disordered" evidence="1">
    <location>
        <begin position="283"/>
        <end position="349"/>
    </location>
</feature>
<keyword evidence="4" id="KW-1185">Reference proteome</keyword>
<feature type="compositionally biased region" description="Polar residues" evidence="1">
    <location>
        <begin position="291"/>
        <end position="300"/>
    </location>
</feature>
<dbReference type="EMBL" id="JACRSV010000001">
    <property type="protein sequence ID" value="MBC8559692.1"/>
    <property type="molecule type" value="Genomic_DNA"/>
</dbReference>
<name>A0A926E291_9FIRM</name>
<evidence type="ECO:0000313" key="3">
    <source>
        <dbReference type="EMBL" id="MBC8559692.1"/>
    </source>
</evidence>
<feature type="compositionally biased region" description="Basic and acidic residues" evidence="1">
    <location>
        <begin position="242"/>
        <end position="252"/>
    </location>
</feature>
<feature type="compositionally biased region" description="Basic and acidic residues" evidence="1">
    <location>
        <begin position="149"/>
        <end position="177"/>
    </location>
</feature>
<protein>
    <submittedName>
        <fullName evidence="3">DUF4373 domain-containing protein</fullName>
    </submittedName>
</protein>
<dbReference type="PANTHER" id="PTHR39196:SF1">
    <property type="entry name" value="PRIMOSOME, DNAD SUBUNIT"/>
    <property type="match status" value="1"/>
</dbReference>
<feature type="compositionally biased region" description="Basic and acidic residues" evidence="1">
    <location>
        <begin position="335"/>
        <end position="349"/>
    </location>
</feature>
<proteinExistence type="predicted"/>
<evidence type="ECO:0000256" key="1">
    <source>
        <dbReference type="SAM" id="MobiDB-lite"/>
    </source>
</evidence>
<feature type="region of interest" description="Disordered" evidence="1">
    <location>
        <begin position="547"/>
        <end position="579"/>
    </location>
</feature>
<feature type="compositionally biased region" description="Acidic residues" evidence="1">
    <location>
        <begin position="567"/>
        <end position="579"/>
    </location>
</feature>
<dbReference type="Proteomes" id="UP000610760">
    <property type="component" value="Unassembled WGS sequence"/>
</dbReference>
<sequence>MARPQKLGLDYFPFDVDFFADRKIKVLFARFGCEGVAFYLYILCEIYRDKGFFVQCDDEFLEVASAELQIERKTLLRLLDFMMERQLIHGGLLEEFGVLTSRGIQARYQRAKENAGRKTPVPVRKELWLMSGRETSAFIQVRGHEAPVKNADKAPPLRREKRREEVLPEVEEQKDTEGGTMTQAGSVEAMEAGGRKEKGCRRTGEAERSSRRELQASNAGKIGCEIDNAAGGLLQDGQTAAESKESAADNRGTEQIADGNRREVGLAGACPDGEEAVFWEKRGKQDAGRGQSHQKASLENVQCIPRGNSGGNNPQRKENKRKGKEKGGEPLLSDADQRPGESGRFGEEKFGAFEGTDYVSRLLPCARQRAGEAVWVDGEEAGASSGGDGGKADLSCAEEGWDSGTGAFQRREWQEPEKEVGAKGNAPCAKRLPGGGDGDFECEISAKPQAVSEAEETVKLVREAFASVPRNFRREIGGFLREGAPAALVRYAVEEANRLGKPYSYMAAILRQRLAEGRLETGNGRRSPASYDLEAFEKLGFHVPKIPKQYGGKPDGTTRCEDGAAAPEEENFSEQEEIR</sequence>
<feature type="compositionally biased region" description="Basic and acidic residues" evidence="1">
    <location>
        <begin position="193"/>
        <end position="214"/>
    </location>
</feature>
<dbReference type="RefSeq" id="WP_249294607.1">
    <property type="nucleotide sequence ID" value="NZ_JACRSV010000001.1"/>
</dbReference>
<dbReference type="AlphaFoldDB" id="A0A926E291"/>
<dbReference type="Pfam" id="PF14297">
    <property type="entry name" value="Lin1244_N"/>
    <property type="match status" value="1"/>
</dbReference>
<reference evidence="3" key="1">
    <citation type="submission" date="2020-08" db="EMBL/GenBank/DDBJ databases">
        <title>Genome public.</title>
        <authorList>
            <person name="Liu C."/>
            <person name="Sun Q."/>
        </authorList>
    </citation>
    <scope>NUCLEOTIDE SEQUENCE</scope>
    <source>
        <strain evidence="3">NSJ-33</strain>
    </source>
</reference>
<accession>A0A926E291</accession>